<dbReference type="SUPFAM" id="SSF56672">
    <property type="entry name" value="DNA/RNA polymerases"/>
    <property type="match status" value="1"/>
</dbReference>
<name>A0A8S5SMG5_9CAUD</name>
<dbReference type="GO" id="GO:0006260">
    <property type="term" value="P:DNA replication"/>
    <property type="evidence" value="ECO:0007669"/>
    <property type="project" value="InterPro"/>
</dbReference>
<organism evidence="2">
    <name type="scientific">Podoviridae sp. ctIKM86</name>
    <dbReference type="NCBI Taxonomy" id="2827729"/>
    <lineage>
        <taxon>Viruses</taxon>
        <taxon>Duplodnaviria</taxon>
        <taxon>Heunggongvirae</taxon>
        <taxon>Uroviricota</taxon>
        <taxon>Caudoviricetes</taxon>
    </lineage>
</organism>
<dbReference type="GO" id="GO:0003677">
    <property type="term" value="F:DNA binding"/>
    <property type="evidence" value="ECO:0007669"/>
    <property type="project" value="InterPro"/>
</dbReference>
<evidence type="ECO:0000313" key="2">
    <source>
        <dbReference type="EMBL" id="DAF52245.1"/>
    </source>
</evidence>
<proteinExistence type="predicted"/>
<dbReference type="Gene3D" id="3.30.70.370">
    <property type="match status" value="1"/>
</dbReference>
<feature type="domain" description="DNA-directed DNA polymerase family A palm" evidence="1">
    <location>
        <begin position="18"/>
        <end position="171"/>
    </location>
</feature>
<dbReference type="InterPro" id="IPR043502">
    <property type="entry name" value="DNA/RNA_pol_sf"/>
</dbReference>
<dbReference type="GO" id="GO:0003887">
    <property type="term" value="F:DNA-directed DNA polymerase activity"/>
    <property type="evidence" value="ECO:0007669"/>
    <property type="project" value="InterPro"/>
</dbReference>
<dbReference type="Gene3D" id="1.10.150.20">
    <property type="entry name" value="5' to 3' exonuclease, C-terminal subdomain"/>
    <property type="match status" value="1"/>
</dbReference>
<evidence type="ECO:0000259" key="1">
    <source>
        <dbReference type="Pfam" id="PF00476"/>
    </source>
</evidence>
<protein>
    <submittedName>
        <fullName evidence="2">DNA POLYMERASE</fullName>
    </submittedName>
</protein>
<sequence length="238" mass="27313">MKIEEISKTKAEVEVINSIKQSHKDLRQRSKGCTFALTYAGTWMTLVKNFGFTEEEAKHIEAQYHELYKVSDQVIADRLKIAAQQGYEEVAFGLRVRCPKMYQSLMGVKATPKEAEAEKRTAGNAIGQSFGLLTNRAGVEFNTLVRNSKYKYSVRPIIMIHDALYYLIRDNIDTVLWVNKHLSEAVKWQKEPQIKHDKVHLSGELSIFYPDWAHELSLPNDLDKDTLCNSVKTFKDTL</sequence>
<reference evidence="2" key="1">
    <citation type="journal article" date="2021" name="Proc. Natl. Acad. Sci. U.S.A.">
        <title>A Catalog of Tens of Thousands of Viruses from Human Metagenomes Reveals Hidden Associations with Chronic Diseases.</title>
        <authorList>
            <person name="Tisza M.J."/>
            <person name="Buck C.B."/>
        </authorList>
    </citation>
    <scope>NUCLEOTIDE SEQUENCE</scope>
    <source>
        <strain evidence="2">CtIKM86</strain>
    </source>
</reference>
<dbReference type="EMBL" id="BK032631">
    <property type="protein sequence ID" value="DAF52245.1"/>
    <property type="molecule type" value="Genomic_DNA"/>
</dbReference>
<dbReference type="InterPro" id="IPR001098">
    <property type="entry name" value="DNA-dir_DNA_pol_A_palm_dom"/>
</dbReference>
<dbReference type="Pfam" id="PF00476">
    <property type="entry name" value="DNA_pol_A"/>
    <property type="match status" value="1"/>
</dbReference>
<accession>A0A8S5SMG5</accession>